<accession>A0A8X7CE60</accession>
<reference evidence="1" key="1">
    <citation type="submission" date="2020-08" db="EMBL/GenBank/DDBJ databases">
        <title>Multicomponent nature underlies the extraordinary mechanical properties of spider dragline silk.</title>
        <authorList>
            <person name="Kono N."/>
            <person name="Nakamura H."/>
            <person name="Mori M."/>
            <person name="Yoshida Y."/>
            <person name="Ohtoshi R."/>
            <person name="Malay A.D."/>
            <person name="Moran D.A.P."/>
            <person name="Tomita M."/>
            <person name="Numata K."/>
            <person name="Arakawa K."/>
        </authorList>
    </citation>
    <scope>NUCLEOTIDE SEQUENCE</scope>
</reference>
<sequence>MYHLKLQNPYCTLKYHQQLKLSQSGHSVQTPCPIEQKTNVHPAFSDSTPFSFLDSPLRPTEWDGWVTSSGLLYLLVFILQAERMVAKNPFQIDGPQSLRGTSQIEEICFNKPSFCKGRGRGSFAERAV</sequence>
<comment type="caution">
    <text evidence="1">The sequence shown here is derived from an EMBL/GenBank/DDBJ whole genome shotgun (WGS) entry which is preliminary data.</text>
</comment>
<keyword evidence="2" id="KW-1185">Reference proteome</keyword>
<name>A0A8X7CE60_9ARAC</name>
<gene>
    <name evidence="1" type="ORF">TNIN_230601</name>
</gene>
<dbReference type="EMBL" id="BMAV01013756">
    <property type="protein sequence ID" value="GFY61657.1"/>
    <property type="molecule type" value="Genomic_DNA"/>
</dbReference>
<evidence type="ECO:0000313" key="2">
    <source>
        <dbReference type="Proteomes" id="UP000886998"/>
    </source>
</evidence>
<evidence type="ECO:0000313" key="1">
    <source>
        <dbReference type="EMBL" id="GFY61657.1"/>
    </source>
</evidence>
<dbReference type="Proteomes" id="UP000886998">
    <property type="component" value="Unassembled WGS sequence"/>
</dbReference>
<protein>
    <submittedName>
        <fullName evidence="1">Uncharacterized protein</fullName>
    </submittedName>
</protein>
<organism evidence="1 2">
    <name type="scientific">Trichonephila inaurata madagascariensis</name>
    <dbReference type="NCBI Taxonomy" id="2747483"/>
    <lineage>
        <taxon>Eukaryota</taxon>
        <taxon>Metazoa</taxon>
        <taxon>Ecdysozoa</taxon>
        <taxon>Arthropoda</taxon>
        <taxon>Chelicerata</taxon>
        <taxon>Arachnida</taxon>
        <taxon>Araneae</taxon>
        <taxon>Araneomorphae</taxon>
        <taxon>Entelegynae</taxon>
        <taxon>Araneoidea</taxon>
        <taxon>Nephilidae</taxon>
        <taxon>Trichonephila</taxon>
        <taxon>Trichonephila inaurata</taxon>
    </lineage>
</organism>
<dbReference type="OrthoDB" id="10610651at2759"/>
<proteinExistence type="predicted"/>
<dbReference type="AlphaFoldDB" id="A0A8X7CE60"/>